<name>A0A3N4PZ43_9BACT</name>
<keyword evidence="2" id="KW-1185">Reference proteome</keyword>
<dbReference type="AlphaFoldDB" id="A0A3N4PZ43"/>
<dbReference type="SUPFAM" id="SSF53756">
    <property type="entry name" value="UDP-Glycosyltransferase/glycogen phosphorylase"/>
    <property type="match status" value="1"/>
</dbReference>
<evidence type="ECO:0000313" key="1">
    <source>
        <dbReference type="EMBL" id="RPE13238.1"/>
    </source>
</evidence>
<evidence type="ECO:0000313" key="2">
    <source>
        <dbReference type="Proteomes" id="UP000278351"/>
    </source>
</evidence>
<proteinExistence type="predicted"/>
<dbReference type="EMBL" id="RPDH01000001">
    <property type="protein sequence ID" value="RPE13238.1"/>
    <property type="molecule type" value="Genomic_DNA"/>
</dbReference>
<comment type="caution">
    <text evidence="1">The sequence shown here is derived from an EMBL/GenBank/DDBJ whole genome shotgun (WGS) entry which is preliminary data.</text>
</comment>
<accession>A0A3N4PZ43</accession>
<dbReference type="Gene3D" id="3.40.50.2000">
    <property type="entry name" value="Glycogen Phosphorylase B"/>
    <property type="match status" value="2"/>
</dbReference>
<dbReference type="Proteomes" id="UP000278351">
    <property type="component" value="Unassembled WGS sequence"/>
</dbReference>
<protein>
    <recommendedName>
        <fullName evidence="3">Glycosyltransferase</fullName>
    </recommendedName>
</protein>
<evidence type="ECO:0008006" key="3">
    <source>
        <dbReference type="Google" id="ProtNLM"/>
    </source>
</evidence>
<gene>
    <name evidence="1" type="ORF">EGT74_06830</name>
</gene>
<sequence length="435" mass="49448">MHILIITHYFPPLNEIASIRLFCFAKYWEQNGVRVSVLTTKKSAPADLSYQKDISPSIAIYELEYRRKFRFLNIASEKKTSPLSSVELRPKTSWRALLKRVGRHIYYGLGLSQIEHHNWVKVAAEKGIQISQEENITHIFSSFGPSQSHVIASRIISKISNTAIWVADYRDLWSQNHIYSTKGIFNLIEKAIERKVLRRAKLITTVSEPLRIALLNLHSDKQVMTIYNGFDPADFPSTITQARAKKRQTPIKIAYLGRIYPGFRDPSPLFQAIRELELADKLESGSLLIQFYGKFMGNLEALIAKYNVTQWVEVVGQVDYSESLRIQRDCDWLLFLESSRREAAGVLPGKLFEYIMSRTPILGIGIDPSTSAGELIIESNTGLALGNNIATIKNALLTSVLSSNHTYSLNENFMRKYSRKVQAEELLAVLKKIGH</sequence>
<reference evidence="1 2" key="1">
    <citation type="submission" date="2018-11" db="EMBL/GenBank/DDBJ databases">
        <title>Chitinophaga lutea sp.nov., isolate from arsenic contaminated soil.</title>
        <authorList>
            <person name="Zong Y."/>
        </authorList>
    </citation>
    <scope>NUCLEOTIDE SEQUENCE [LARGE SCALE GENOMIC DNA]</scope>
    <source>
        <strain evidence="1 2">ZY74</strain>
    </source>
</reference>
<organism evidence="1 2">
    <name type="scientific">Chitinophaga lutea</name>
    <dbReference type="NCBI Taxonomy" id="2488634"/>
    <lineage>
        <taxon>Bacteria</taxon>
        <taxon>Pseudomonadati</taxon>
        <taxon>Bacteroidota</taxon>
        <taxon>Chitinophagia</taxon>
        <taxon>Chitinophagales</taxon>
        <taxon>Chitinophagaceae</taxon>
        <taxon>Chitinophaga</taxon>
    </lineage>
</organism>